<dbReference type="PANTHER" id="PTHR46399:SF8">
    <property type="entry name" value="B30.2_SPRY DOMAIN-CONTAINING PROTEIN"/>
    <property type="match status" value="1"/>
</dbReference>
<dbReference type="AlphaFoldDB" id="A0A7R8WYX5"/>
<evidence type="ECO:0000313" key="1">
    <source>
        <dbReference type="EMBL" id="CAD7237537.1"/>
    </source>
</evidence>
<reference evidence="1" key="1">
    <citation type="submission" date="2020-11" db="EMBL/GenBank/DDBJ databases">
        <authorList>
            <person name="Tran Van P."/>
        </authorList>
    </citation>
    <scope>NUCLEOTIDE SEQUENCE</scope>
</reference>
<dbReference type="GO" id="GO:0034704">
    <property type="term" value="C:calcium channel complex"/>
    <property type="evidence" value="ECO:0007669"/>
    <property type="project" value="TreeGrafter"/>
</dbReference>
<gene>
    <name evidence="1" type="ORF">CTOB1V02_LOCUS15352</name>
</gene>
<dbReference type="InterPro" id="IPR015925">
    <property type="entry name" value="Ryanodine_IP3_receptor"/>
</dbReference>
<dbReference type="GO" id="GO:0005219">
    <property type="term" value="F:ryanodine-sensitive calcium-release channel activity"/>
    <property type="evidence" value="ECO:0007669"/>
    <property type="project" value="TreeGrafter"/>
</dbReference>
<dbReference type="GO" id="GO:0042383">
    <property type="term" value="C:sarcolemma"/>
    <property type="evidence" value="ECO:0007669"/>
    <property type="project" value="TreeGrafter"/>
</dbReference>
<dbReference type="GO" id="GO:0014808">
    <property type="term" value="P:release of sequestered calcium ion into cytosol by sarcoplasmic reticulum"/>
    <property type="evidence" value="ECO:0007669"/>
    <property type="project" value="TreeGrafter"/>
</dbReference>
<dbReference type="PANTHER" id="PTHR46399">
    <property type="entry name" value="B30.2/SPRY DOMAIN-CONTAINING PROTEIN"/>
    <property type="match status" value="1"/>
</dbReference>
<dbReference type="GO" id="GO:0006941">
    <property type="term" value="P:striated muscle contraction"/>
    <property type="evidence" value="ECO:0007669"/>
    <property type="project" value="TreeGrafter"/>
</dbReference>
<dbReference type="GO" id="GO:0033017">
    <property type="term" value="C:sarcoplasmic reticulum membrane"/>
    <property type="evidence" value="ECO:0007669"/>
    <property type="project" value="TreeGrafter"/>
</dbReference>
<dbReference type="GO" id="GO:0030018">
    <property type="term" value="C:Z disc"/>
    <property type="evidence" value="ECO:0007669"/>
    <property type="project" value="TreeGrafter"/>
</dbReference>
<accession>A0A7R8WYX5</accession>
<sequence length="77" mass="8296">MLASLFCKLAGLVRAKVGAFGSVGVISVKCLQVLVRAIDAKSLVKNCPEFVRTSLLTFFNHSAEDLQGTVSNLEQVR</sequence>
<protein>
    <submittedName>
        <fullName evidence="1">Uncharacterized protein</fullName>
    </submittedName>
</protein>
<dbReference type="OrthoDB" id="6368299at2759"/>
<proteinExistence type="predicted"/>
<organism evidence="1">
    <name type="scientific">Cyprideis torosa</name>
    <dbReference type="NCBI Taxonomy" id="163714"/>
    <lineage>
        <taxon>Eukaryota</taxon>
        <taxon>Metazoa</taxon>
        <taxon>Ecdysozoa</taxon>
        <taxon>Arthropoda</taxon>
        <taxon>Crustacea</taxon>
        <taxon>Oligostraca</taxon>
        <taxon>Ostracoda</taxon>
        <taxon>Podocopa</taxon>
        <taxon>Podocopida</taxon>
        <taxon>Cytherocopina</taxon>
        <taxon>Cytheroidea</taxon>
        <taxon>Cytherideidae</taxon>
        <taxon>Cyprideis</taxon>
    </lineage>
</organism>
<dbReference type="GO" id="GO:0005790">
    <property type="term" value="C:smooth endoplasmic reticulum"/>
    <property type="evidence" value="ECO:0007669"/>
    <property type="project" value="TreeGrafter"/>
</dbReference>
<name>A0A7R8WYX5_9CRUS</name>
<dbReference type="EMBL" id="OB689071">
    <property type="protein sequence ID" value="CAD7237537.1"/>
    <property type="molecule type" value="Genomic_DNA"/>
</dbReference>